<reference evidence="2 3" key="1">
    <citation type="journal article" date="2019" name="Nat. Ecol. Evol.">
        <title>Megaphylogeny resolves global patterns of mushroom evolution.</title>
        <authorList>
            <person name="Varga T."/>
            <person name="Krizsan K."/>
            <person name="Foldi C."/>
            <person name="Dima B."/>
            <person name="Sanchez-Garcia M."/>
            <person name="Sanchez-Ramirez S."/>
            <person name="Szollosi G.J."/>
            <person name="Szarkandi J.G."/>
            <person name="Papp V."/>
            <person name="Albert L."/>
            <person name="Andreopoulos W."/>
            <person name="Angelini C."/>
            <person name="Antonin V."/>
            <person name="Barry K.W."/>
            <person name="Bougher N.L."/>
            <person name="Buchanan P."/>
            <person name="Buyck B."/>
            <person name="Bense V."/>
            <person name="Catcheside P."/>
            <person name="Chovatia M."/>
            <person name="Cooper J."/>
            <person name="Damon W."/>
            <person name="Desjardin D."/>
            <person name="Finy P."/>
            <person name="Geml J."/>
            <person name="Haridas S."/>
            <person name="Hughes K."/>
            <person name="Justo A."/>
            <person name="Karasinski D."/>
            <person name="Kautmanova I."/>
            <person name="Kiss B."/>
            <person name="Kocsube S."/>
            <person name="Kotiranta H."/>
            <person name="LaButti K.M."/>
            <person name="Lechner B.E."/>
            <person name="Liimatainen K."/>
            <person name="Lipzen A."/>
            <person name="Lukacs Z."/>
            <person name="Mihaltcheva S."/>
            <person name="Morgado L.N."/>
            <person name="Niskanen T."/>
            <person name="Noordeloos M.E."/>
            <person name="Ohm R.A."/>
            <person name="Ortiz-Santana B."/>
            <person name="Ovrebo C."/>
            <person name="Racz N."/>
            <person name="Riley R."/>
            <person name="Savchenko A."/>
            <person name="Shiryaev A."/>
            <person name="Soop K."/>
            <person name="Spirin V."/>
            <person name="Szebenyi C."/>
            <person name="Tomsovsky M."/>
            <person name="Tulloss R.E."/>
            <person name="Uehling J."/>
            <person name="Grigoriev I.V."/>
            <person name="Vagvolgyi C."/>
            <person name="Papp T."/>
            <person name="Martin F.M."/>
            <person name="Miettinen O."/>
            <person name="Hibbett D.S."/>
            <person name="Nagy L.G."/>
        </authorList>
    </citation>
    <scope>NUCLEOTIDE SEQUENCE [LARGE SCALE GENOMIC DNA]</scope>
    <source>
        <strain evidence="2 3">CBS 962.96</strain>
    </source>
</reference>
<dbReference type="AlphaFoldDB" id="A0A4S8KZK9"/>
<organism evidence="2 3">
    <name type="scientific">Dendrothele bispora (strain CBS 962.96)</name>
    <dbReference type="NCBI Taxonomy" id="1314807"/>
    <lineage>
        <taxon>Eukaryota</taxon>
        <taxon>Fungi</taxon>
        <taxon>Dikarya</taxon>
        <taxon>Basidiomycota</taxon>
        <taxon>Agaricomycotina</taxon>
        <taxon>Agaricomycetes</taxon>
        <taxon>Agaricomycetidae</taxon>
        <taxon>Agaricales</taxon>
        <taxon>Agaricales incertae sedis</taxon>
        <taxon>Dendrothele</taxon>
    </lineage>
</organism>
<name>A0A4S8KZK9_DENBC</name>
<keyword evidence="3" id="KW-1185">Reference proteome</keyword>
<evidence type="ECO:0000313" key="2">
    <source>
        <dbReference type="EMBL" id="THU81373.1"/>
    </source>
</evidence>
<feature type="compositionally biased region" description="Basic and acidic residues" evidence="1">
    <location>
        <begin position="23"/>
        <end position="53"/>
    </location>
</feature>
<evidence type="ECO:0000256" key="1">
    <source>
        <dbReference type="SAM" id="MobiDB-lite"/>
    </source>
</evidence>
<feature type="region of interest" description="Disordered" evidence="1">
    <location>
        <begin position="1"/>
        <end position="54"/>
    </location>
</feature>
<sequence length="267" mass="29594">MARTSVGCTRGRTNRRASNLGRRASEKRKSQERAGNWERKMENPPEGRRRELPKTWSRWWQEKAQRPGNGATTLNRIEHTDELNLTGITSQRHGARISARGTSGLAVGWSSGEGVLVFGNGISEDICLTNESEPTQTLLEDRQVSSQRTLRTNSSGVGDGLSQQSGFDTMLGRILPTTPNTTGDEDGLSYVSSQNMQDIPQGLVEDPGFLGSSDRWNSESQRSQEWVAPEIFTESTDRDERSQQVPPVAYKTLSQILNDIEQRGATS</sequence>
<accession>A0A4S8KZK9</accession>
<feature type="region of interest" description="Disordered" evidence="1">
    <location>
        <begin position="141"/>
        <end position="163"/>
    </location>
</feature>
<dbReference type="Proteomes" id="UP000297245">
    <property type="component" value="Unassembled WGS sequence"/>
</dbReference>
<feature type="region of interest" description="Disordered" evidence="1">
    <location>
        <begin position="212"/>
        <end position="247"/>
    </location>
</feature>
<protein>
    <submittedName>
        <fullName evidence="2">Uncharacterized protein</fullName>
    </submittedName>
</protein>
<proteinExistence type="predicted"/>
<feature type="compositionally biased region" description="Polar residues" evidence="1">
    <location>
        <begin position="214"/>
        <end position="224"/>
    </location>
</feature>
<dbReference type="EMBL" id="ML179814">
    <property type="protein sequence ID" value="THU81373.1"/>
    <property type="molecule type" value="Genomic_DNA"/>
</dbReference>
<evidence type="ECO:0000313" key="3">
    <source>
        <dbReference type="Proteomes" id="UP000297245"/>
    </source>
</evidence>
<gene>
    <name evidence="2" type="ORF">K435DRAFT_809129</name>
</gene>